<dbReference type="Pfam" id="PF00072">
    <property type="entry name" value="Response_reg"/>
    <property type="match status" value="1"/>
</dbReference>
<keyword evidence="4 8" id="KW-0238">DNA-binding</keyword>
<keyword evidence="9" id="KW-1185">Reference proteome</keyword>
<dbReference type="InterPro" id="IPR036388">
    <property type="entry name" value="WH-like_DNA-bd_sf"/>
</dbReference>
<evidence type="ECO:0000256" key="6">
    <source>
        <dbReference type="PROSITE-ProRule" id="PRU00169"/>
    </source>
</evidence>
<dbReference type="Proteomes" id="UP000186074">
    <property type="component" value="Chromosome"/>
</dbReference>
<reference evidence="8 9" key="1">
    <citation type="submission" date="2017-01" db="EMBL/GenBank/DDBJ databases">
        <title>Genome sequencing of Arcobacter sp. LPB0137.</title>
        <authorList>
            <person name="Lee G.-W."/>
            <person name="Yi H."/>
        </authorList>
    </citation>
    <scope>NUCLEOTIDE SEQUENCE [LARGE SCALE GENOMIC DNA]</scope>
    <source>
        <strain evidence="8 9">LPB0137</strain>
    </source>
</reference>
<dbReference type="STRING" id="1850254.LPB137_07040"/>
<dbReference type="SMART" id="SM00448">
    <property type="entry name" value="REC"/>
    <property type="match status" value="1"/>
</dbReference>
<proteinExistence type="predicted"/>
<dbReference type="InterPro" id="IPR001789">
    <property type="entry name" value="Sig_transdc_resp-reg_receiver"/>
</dbReference>
<dbReference type="SUPFAM" id="SSF52172">
    <property type="entry name" value="CheY-like"/>
    <property type="match status" value="1"/>
</dbReference>
<keyword evidence="1 6" id="KW-0597">Phosphoprotein</keyword>
<dbReference type="AlphaFoldDB" id="A0A1P8KM41"/>
<dbReference type="GO" id="GO:0005829">
    <property type="term" value="C:cytosol"/>
    <property type="evidence" value="ECO:0007669"/>
    <property type="project" value="TreeGrafter"/>
</dbReference>
<evidence type="ECO:0000313" key="9">
    <source>
        <dbReference type="Proteomes" id="UP000186074"/>
    </source>
</evidence>
<evidence type="ECO:0000256" key="2">
    <source>
        <dbReference type="ARBA" id="ARBA00023012"/>
    </source>
</evidence>
<sequence>MLKTVRNIRKLYNAKLLFVSSDETIHETIENEFDDYFKELKIASNINDALELACSNTYDMVIIDTNIKGVSFSELCSELANLAPTLPKIIISDSDDNEDIVTAINYSAYTFLSKPLRPKDIRLSVIMCLNQTKRGDKIEFQGGIYFDEYRDQFFKAGGTLVDFTRLEKAFLKLLISKRSDIVDYDLIKEVVWKGKDMSIYTMRNIVNKIRQKTYYEIIRNHSNKGYTIDNFKNS</sequence>
<dbReference type="OrthoDB" id="5345263at2"/>
<protein>
    <submittedName>
        <fullName evidence="8">DNA-binding response regulator</fullName>
    </submittedName>
</protein>
<dbReference type="KEGG" id="alp:LPB137_07040"/>
<dbReference type="EMBL" id="CP019070">
    <property type="protein sequence ID" value="APW65621.1"/>
    <property type="molecule type" value="Genomic_DNA"/>
</dbReference>
<dbReference type="GO" id="GO:0006355">
    <property type="term" value="P:regulation of DNA-templated transcription"/>
    <property type="evidence" value="ECO:0007669"/>
    <property type="project" value="InterPro"/>
</dbReference>
<dbReference type="PROSITE" id="PS50110">
    <property type="entry name" value="RESPONSE_REGULATORY"/>
    <property type="match status" value="1"/>
</dbReference>
<dbReference type="Gene3D" id="3.40.50.2300">
    <property type="match status" value="1"/>
</dbReference>
<evidence type="ECO:0000256" key="4">
    <source>
        <dbReference type="ARBA" id="ARBA00023125"/>
    </source>
</evidence>
<evidence type="ECO:0000256" key="3">
    <source>
        <dbReference type="ARBA" id="ARBA00023015"/>
    </source>
</evidence>
<dbReference type="InterPro" id="IPR011006">
    <property type="entry name" value="CheY-like_superfamily"/>
</dbReference>
<feature type="domain" description="Response regulatory" evidence="7">
    <location>
        <begin position="15"/>
        <end position="129"/>
    </location>
</feature>
<dbReference type="SUPFAM" id="SSF46894">
    <property type="entry name" value="C-terminal effector domain of the bipartite response regulators"/>
    <property type="match status" value="1"/>
</dbReference>
<feature type="modified residue" description="4-aspartylphosphate" evidence="6">
    <location>
        <position position="64"/>
    </location>
</feature>
<evidence type="ECO:0000313" key="8">
    <source>
        <dbReference type="EMBL" id="APW65621.1"/>
    </source>
</evidence>
<dbReference type="GO" id="GO:0032993">
    <property type="term" value="C:protein-DNA complex"/>
    <property type="evidence" value="ECO:0007669"/>
    <property type="project" value="TreeGrafter"/>
</dbReference>
<keyword evidence="5" id="KW-0804">Transcription</keyword>
<dbReference type="PANTHER" id="PTHR48111">
    <property type="entry name" value="REGULATOR OF RPOS"/>
    <property type="match status" value="1"/>
</dbReference>
<gene>
    <name evidence="8" type="ORF">LPB137_07040</name>
</gene>
<dbReference type="GO" id="GO:0000156">
    <property type="term" value="F:phosphorelay response regulator activity"/>
    <property type="evidence" value="ECO:0007669"/>
    <property type="project" value="TreeGrafter"/>
</dbReference>
<evidence type="ECO:0000256" key="1">
    <source>
        <dbReference type="ARBA" id="ARBA00022553"/>
    </source>
</evidence>
<keyword evidence="3" id="KW-0805">Transcription regulation</keyword>
<accession>A0A1P8KM41</accession>
<organism evidence="8 9">
    <name type="scientific">Poseidonibacter parvus</name>
    <dbReference type="NCBI Taxonomy" id="1850254"/>
    <lineage>
        <taxon>Bacteria</taxon>
        <taxon>Pseudomonadati</taxon>
        <taxon>Campylobacterota</taxon>
        <taxon>Epsilonproteobacteria</taxon>
        <taxon>Campylobacterales</taxon>
        <taxon>Arcobacteraceae</taxon>
        <taxon>Poseidonibacter</taxon>
    </lineage>
</organism>
<dbReference type="Gene3D" id="1.10.10.10">
    <property type="entry name" value="Winged helix-like DNA-binding domain superfamily/Winged helix DNA-binding domain"/>
    <property type="match status" value="1"/>
</dbReference>
<dbReference type="GO" id="GO:0000976">
    <property type="term" value="F:transcription cis-regulatory region binding"/>
    <property type="evidence" value="ECO:0007669"/>
    <property type="project" value="TreeGrafter"/>
</dbReference>
<keyword evidence="2" id="KW-0902">Two-component regulatory system</keyword>
<dbReference type="InterPro" id="IPR016032">
    <property type="entry name" value="Sig_transdc_resp-reg_C-effctor"/>
</dbReference>
<evidence type="ECO:0000256" key="5">
    <source>
        <dbReference type="ARBA" id="ARBA00023163"/>
    </source>
</evidence>
<dbReference type="RefSeq" id="WP_076086268.1">
    <property type="nucleotide sequence ID" value="NZ_CP019070.1"/>
</dbReference>
<dbReference type="InterPro" id="IPR039420">
    <property type="entry name" value="WalR-like"/>
</dbReference>
<evidence type="ECO:0000259" key="7">
    <source>
        <dbReference type="PROSITE" id="PS50110"/>
    </source>
</evidence>
<name>A0A1P8KM41_9BACT</name>
<dbReference type="PANTHER" id="PTHR48111:SF1">
    <property type="entry name" value="TWO-COMPONENT RESPONSE REGULATOR ORR33"/>
    <property type="match status" value="1"/>
</dbReference>
<dbReference type="CDD" id="cd00156">
    <property type="entry name" value="REC"/>
    <property type="match status" value="1"/>
</dbReference>